<accession>A0ABQ8ARZ4</accession>
<sequence length="255" mass="28036">RVKEVEPLRSDLVSGRLGETAVAVGGLILGVLVSRHRLLLPWRVMACVVAFHGGSLWFAVFQCRSGRQWPSLRQCSKRSSSGSFTFWLVFRLPSFGSQRRRLVVTTRSAGCLRGFSRSPVSPFGIVAHPSAMDSLLVAYGGAALLITCFAGHRASPDQVRQSSRTRFVWSCSRLGVFGLSLSLVLAVKIRCTVWFYGALSLVSVFGLPIFITSKVLEALVCSLPLLLSVNKLQVSGENKLNEIVMNQLLRQCHEK</sequence>
<feature type="transmembrane region" description="Helical" evidence="1">
    <location>
        <begin position="12"/>
        <end position="33"/>
    </location>
</feature>
<evidence type="ECO:0000256" key="1">
    <source>
        <dbReference type="SAM" id="Phobius"/>
    </source>
</evidence>
<proteinExistence type="predicted"/>
<dbReference type="Proteomes" id="UP000824890">
    <property type="component" value="Unassembled WGS sequence"/>
</dbReference>
<name>A0ABQ8ARZ4_BRANA</name>
<feature type="transmembrane region" description="Helical" evidence="1">
    <location>
        <begin position="136"/>
        <end position="155"/>
    </location>
</feature>
<feature type="transmembrane region" description="Helical" evidence="1">
    <location>
        <begin position="193"/>
        <end position="211"/>
    </location>
</feature>
<organism evidence="2 3">
    <name type="scientific">Brassica napus</name>
    <name type="common">Rape</name>
    <dbReference type="NCBI Taxonomy" id="3708"/>
    <lineage>
        <taxon>Eukaryota</taxon>
        <taxon>Viridiplantae</taxon>
        <taxon>Streptophyta</taxon>
        <taxon>Embryophyta</taxon>
        <taxon>Tracheophyta</taxon>
        <taxon>Spermatophyta</taxon>
        <taxon>Magnoliopsida</taxon>
        <taxon>eudicotyledons</taxon>
        <taxon>Gunneridae</taxon>
        <taxon>Pentapetalae</taxon>
        <taxon>rosids</taxon>
        <taxon>malvids</taxon>
        <taxon>Brassicales</taxon>
        <taxon>Brassicaceae</taxon>
        <taxon>Brassiceae</taxon>
        <taxon>Brassica</taxon>
    </lineage>
</organism>
<evidence type="ECO:0000313" key="2">
    <source>
        <dbReference type="EMBL" id="KAH0894805.1"/>
    </source>
</evidence>
<feature type="non-terminal residue" evidence="2">
    <location>
        <position position="1"/>
    </location>
</feature>
<dbReference type="EMBL" id="JAGKQM010000013">
    <property type="protein sequence ID" value="KAH0894805.1"/>
    <property type="molecule type" value="Genomic_DNA"/>
</dbReference>
<keyword evidence="3" id="KW-1185">Reference proteome</keyword>
<feature type="transmembrane region" description="Helical" evidence="1">
    <location>
        <begin position="167"/>
        <end position="187"/>
    </location>
</feature>
<keyword evidence="1" id="KW-0812">Transmembrane</keyword>
<evidence type="ECO:0000313" key="3">
    <source>
        <dbReference type="Proteomes" id="UP000824890"/>
    </source>
</evidence>
<keyword evidence="1" id="KW-0472">Membrane</keyword>
<reference evidence="2 3" key="1">
    <citation type="submission" date="2021-05" db="EMBL/GenBank/DDBJ databases">
        <title>Genome Assembly of Synthetic Allotetraploid Brassica napus Reveals Homoeologous Exchanges between Subgenomes.</title>
        <authorList>
            <person name="Davis J.T."/>
        </authorList>
    </citation>
    <scope>NUCLEOTIDE SEQUENCE [LARGE SCALE GENOMIC DNA]</scope>
    <source>
        <strain evidence="3">cv. Da-Ae</strain>
        <tissue evidence="2">Seedling</tissue>
    </source>
</reference>
<comment type="caution">
    <text evidence="2">The sequence shown here is derived from an EMBL/GenBank/DDBJ whole genome shotgun (WGS) entry which is preliminary data.</text>
</comment>
<keyword evidence="1" id="KW-1133">Transmembrane helix</keyword>
<feature type="transmembrane region" description="Helical" evidence="1">
    <location>
        <begin position="40"/>
        <end position="60"/>
    </location>
</feature>
<gene>
    <name evidence="2" type="ORF">HID58_057234</name>
</gene>
<protein>
    <submittedName>
        <fullName evidence="2">Uncharacterized protein</fullName>
    </submittedName>
</protein>